<evidence type="ECO:0008006" key="3">
    <source>
        <dbReference type="Google" id="ProtNLM"/>
    </source>
</evidence>
<dbReference type="Proteomes" id="UP000217954">
    <property type="component" value="Chromosome"/>
</dbReference>
<reference evidence="1 2" key="2">
    <citation type="journal article" date="2017" name="Int. J. Syst. Evol. Microbiol.">
        <title>Mycobacterium stephanolepidis sp. nov., a rapidly growing species related to Mycobacterium chelonae, isolated from marine teleost fish, Stephanolepis cirrhifer.</title>
        <authorList>
            <person name="Fukano H."/>
            <person name="Wada S."/>
            <person name="Kurata O."/>
            <person name="Katayama K."/>
            <person name="Fujiwara N."/>
            <person name="Hoshino Y."/>
        </authorList>
    </citation>
    <scope>NUCLEOTIDE SEQUENCE [LARGE SCALE GENOMIC DNA]</scope>
    <source>
        <strain evidence="1 2">NJB0901</strain>
    </source>
</reference>
<gene>
    <name evidence="1" type="ORF">MSTE_02806</name>
</gene>
<dbReference type="AlphaFoldDB" id="A0A1Z4EYQ9"/>
<protein>
    <recommendedName>
        <fullName evidence="3">IrrE N-terminal-like domain-containing protein</fullName>
    </recommendedName>
</protein>
<proteinExistence type="predicted"/>
<evidence type="ECO:0000313" key="2">
    <source>
        <dbReference type="Proteomes" id="UP000217954"/>
    </source>
</evidence>
<name>A0A1Z4EYQ9_9MYCO</name>
<keyword evidence="2" id="KW-1185">Reference proteome</keyword>
<evidence type="ECO:0000313" key="1">
    <source>
        <dbReference type="EMBL" id="BAX98115.1"/>
    </source>
</evidence>
<reference evidence="2" key="1">
    <citation type="journal article" date="2017" name="Genome Announc.">
        <title>Complete Genome Sequence of Mycobacterium stephanolepidis.</title>
        <authorList>
            <person name="Fukano H."/>
            <person name="Yoshida M."/>
            <person name="Katayama Y."/>
            <person name="Omatsu T."/>
            <person name="Mizutani T."/>
            <person name="Kurata O."/>
            <person name="Wada S."/>
            <person name="Hoshino Y."/>
        </authorList>
    </citation>
    <scope>NUCLEOTIDE SEQUENCE [LARGE SCALE GENOMIC DNA]</scope>
    <source>
        <strain evidence="2">NJB0901</strain>
    </source>
</reference>
<organism evidence="1 2">
    <name type="scientific">[Mycobacterium] stephanolepidis</name>
    <dbReference type="NCBI Taxonomy" id="1520670"/>
    <lineage>
        <taxon>Bacteria</taxon>
        <taxon>Bacillati</taxon>
        <taxon>Actinomycetota</taxon>
        <taxon>Actinomycetes</taxon>
        <taxon>Mycobacteriales</taxon>
        <taxon>Mycobacteriaceae</taxon>
        <taxon>Mycobacteroides</taxon>
    </lineage>
</organism>
<accession>A0A1Z4EYQ9</accession>
<dbReference type="EMBL" id="AP018165">
    <property type="protein sequence ID" value="BAX98115.1"/>
    <property type="molecule type" value="Genomic_DNA"/>
</dbReference>
<dbReference type="KEGG" id="mste:MSTE_02806"/>
<sequence>MPCLAGCVEDCYFLRMHSRRGLGRSRFGVLARRSRNAEIRTAVDGVFAVAPAGTSSLMTLVEMWGLQRGRPIAIEDGRLPVGVFGQWLSFPDRDVLKVRSEELSRERTIAHELGHMVLGHRGQAITEYATAHMEAASVGLVAFMLQRSCDETRAWPDEEIDAECFAGLVLRRLERAGAAAEPSSRRRIDDMFC</sequence>